<organism evidence="2">
    <name type="scientific">marine sediment metagenome</name>
    <dbReference type="NCBI Taxonomy" id="412755"/>
    <lineage>
        <taxon>unclassified sequences</taxon>
        <taxon>metagenomes</taxon>
        <taxon>ecological metagenomes</taxon>
    </lineage>
</organism>
<accession>A0A0F9MAE4</accession>
<name>A0A0F9MAE4_9ZZZZ</name>
<reference evidence="2" key="1">
    <citation type="journal article" date="2015" name="Nature">
        <title>Complex archaea that bridge the gap between prokaryotes and eukaryotes.</title>
        <authorList>
            <person name="Spang A."/>
            <person name="Saw J.H."/>
            <person name="Jorgensen S.L."/>
            <person name="Zaremba-Niedzwiedzka K."/>
            <person name="Martijn J."/>
            <person name="Lind A.E."/>
            <person name="van Eijk R."/>
            <person name="Schleper C."/>
            <person name="Guy L."/>
            <person name="Ettema T.J."/>
        </authorList>
    </citation>
    <scope>NUCLEOTIDE SEQUENCE</scope>
</reference>
<dbReference type="AlphaFoldDB" id="A0A0F9MAE4"/>
<feature type="region of interest" description="Disordered" evidence="1">
    <location>
        <begin position="38"/>
        <end position="57"/>
    </location>
</feature>
<dbReference type="EMBL" id="LAZR01005900">
    <property type="protein sequence ID" value="KKM96291.1"/>
    <property type="molecule type" value="Genomic_DNA"/>
</dbReference>
<evidence type="ECO:0000313" key="2">
    <source>
        <dbReference type="EMBL" id="KKM96291.1"/>
    </source>
</evidence>
<evidence type="ECO:0000256" key="1">
    <source>
        <dbReference type="SAM" id="MobiDB-lite"/>
    </source>
</evidence>
<sequence length="57" mass="6359">MDERLKRDLVDRPASVATRLELVGYLNEIERRIEALEAHKEPGFPAPSPGRCGDGIN</sequence>
<gene>
    <name evidence="2" type="ORF">LCGC14_1179550</name>
</gene>
<comment type="caution">
    <text evidence="2">The sequence shown here is derived from an EMBL/GenBank/DDBJ whole genome shotgun (WGS) entry which is preliminary data.</text>
</comment>
<proteinExistence type="predicted"/>
<protein>
    <submittedName>
        <fullName evidence="2">Uncharacterized protein</fullName>
    </submittedName>
</protein>